<dbReference type="AlphaFoldDB" id="L1KQ34"/>
<evidence type="ECO:0000259" key="2">
    <source>
        <dbReference type="Pfam" id="PF13581"/>
    </source>
</evidence>
<dbReference type="GO" id="GO:0004674">
    <property type="term" value="F:protein serine/threonine kinase activity"/>
    <property type="evidence" value="ECO:0007669"/>
    <property type="project" value="UniProtKB-KW"/>
</dbReference>
<organism evidence="3 4">
    <name type="scientific">Streptomyces ipomoeae 91-03</name>
    <dbReference type="NCBI Taxonomy" id="698759"/>
    <lineage>
        <taxon>Bacteria</taxon>
        <taxon>Bacillati</taxon>
        <taxon>Actinomycetota</taxon>
        <taxon>Actinomycetes</taxon>
        <taxon>Kitasatosporales</taxon>
        <taxon>Streptomycetaceae</taxon>
        <taxon>Streptomyces</taxon>
    </lineage>
</organism>
<accession>L1KQ34</accession>
<reference evidence="3 4" key="1">
    <citation type="submission" date="2012-11" db="EMBL/GenBank/DDBJ databases">
        <authorList>
            <person name="Huguet-Tapia J.C."/>
            <person name="Durkin A.S."/>
            <person name="Pettis G.S."/>
            <person name="Badger J.H."/>
        </authorList>
    </citation>
    <scope>NUCLEOTIDE SEQUENCE [LARGE SCALE GENOMIC DNA]</scope>
    <source>
        <strain evidence="3 4">91-03</strain>
    </source>
</reference>
<evidence type="ECO:0000256" key="1">
    <source>
        <dbReference type="ARBA" id="ARBA00022527"/>
    </source>
</evidence>
<feature type="domain" description="Histidine kinase/HSP90-like ATPase" evidence="2">
    <location>
        <begin position="79"/>
        <end position="187"/>
    </location>
</feature>
<proteinExistence type="predicted"/>
<dbReference type="InterPro" id="IPR050267">
    <property type="entry name" value="Anti-sigma-factor_SerPK"/>
</dbReference>
<keyword evidence="3" id="KW-0418">Kinase</keyword>
<comment type="caution">
    <text evidence="3">The sequence shown here is derived from an EMBL/GenBank/DDBJ whole genome shotgun (WGS) entry which is preliminary data.</text>
</comment>
<evidence type="ECO:0000313" key="4">
    <source>
        <dbReference type="Proteomes" id="UP000010411"/>
    </source>
</evidence>
<dbReference type="SUPFAM" id="SSF55874">
    <property type="entry name" value="ATPase domain of HSP90 chaperone/DNA topoisomerase II/histidine kinase"/>
    <property type="match status" value="1"/>
</dbReference>
<dbReference type="EMBL" id="AEJC01000479">
    <property type="protein sequence ID" value="EKX62896.1"/>
    <property type="molecule type" value="Genomic_DNA"/>
</dbReference>
<dbReference type="PANTHER" id="PTHR35526">
    <property type="entry name" value="ANTI-SIGMA-F FACTOR RSBW-RELATED"/>
    <property type="match status" value="1"/>
</dbReference>
<gene>
    <name evidence="3" type="ORF">STRIP9103_06354</name>
</gene>
<dbReference type="Gene3D" id="3.30.565.10">
    <property type="entry name" value="Histidine kinase-like ATPase, C-terminal domain"/>
    <property type="match status" value="1"/>
</dbReference>
<keyword evidence="3" id="KW-0808">Transferase</keyword>
<dbReference type="InterPro" id="IPR003594">
    <property type="entry name" value="HATPase_dom"/>
</dbReference>
<sequence length="203" mass="22310">MLVLPIRPVRRQFRTYPGGKQVYARRETGIPPRVPRSPRGKPGSMLQLSGGLLPDSGPHFASYPQPPMRAGHLSVEYEPRPTAAAQARAEVRRQLEVWGLLDQTETAELLVSELVTNALVHAESRLKLTLTAAHGVLRCEVSDTDGRPPRVRRTTEISESGRGMFLVDALAGRWGCHQDGPGKTVWFELGTCGLDGCGRRQPT</sequence>
<name>L1KQ34_9ACTN</name>
<dbReference type="InterPro" id="IPR036890">
    <property type="entry name" value="HATPase_C_sf"/>
</dbReference>
<dbReference type="Pfam" id="PF13581">
    <property type="entry name" value="HATPase_c_2"/>
    <property type="match status" value="1"/>
</dbReference>
<keyword evidence="4" id="KW-1185">Reference proteome</keyword>
<dbReference type="CDD" id="cd16936">
    <property type="entry name" value="HATPase_RsbW-like"/>
    <property type="match status" value="1"/>
</dbReference>
<dbReference type="Proteomes" id="UP000010411">
    <property type="component" value="Unassembled WGS sequence"/>
</dbReference>
<keyword evidence="1" id="KW-0723">Serine/threonine-protein kinase</keyword>
<dbReference type="PANTHER" id="PTHR35526:SF3">
    <property type="entry name" value="ANTI-SIGMA-F FACTOR RSBW"/>
    <property type="match status" value="1"/>
</dbReference>
<evidence type="ECO:0000313" key="3">
    <source>
        <dbReference type="EMBL" id="EKX62896.1"/>
    </source>
</evidence>
<dbReference type="PATRIC" id="fig|698759.3.peg.6407"/>
<protein>
    <submittedName>
        <fullName evidence="3">ATPase/histidine kinase/DNA gyrase B/HSP90 domain protein</fullName>
    </submittedName>
</protein>